<organism evidence="1 2">
    <name type="scientific">Branchiostoma lanceolatum</name>
    <name type="common">Common lancelet</name>
    <name type="synonym">Amphioxus lanceolatum</name>
    <dbReference type="NCBI Taxonomy" id="7740"/>
    <lineage>
        <taxon>Eukaryota</taxon>
        <taxon>Metazoa</taxon>
        <taxon>Chordata</taxon>
        <taxon>Cephalochordata</taxon>
        <taxon>Leptocardii</taxon>
        <taxon>Amphioxiformes</taxon>
        <taxon>Branchiostomatidae</taxon>
        <taxon>Branchiostoma</taxon>
    </lineage>
</organism>
<gene>
    <name evidence="1" type="primary">Hypp6055</name>
    <name evidence="1" type="ORF">BLAG_LOCUS4490</name>
</gene>
<reference evidence="1" key="1">
    <citation type="submission" date="2022-01" db="EMBL/GenBank/DDBJ databases">
        <authorList>
            <person name="Braso-Vives M."/>
        </authorList>
    </citation>
    <scope>NUCLEOTIDE SEQUENCE</scope>
</reference>
<dbReference type="AlphaFoldDB" id="A0A8J9VTJ1"/>
<accession>A0A8J9VTJ1</accession>
<dbReference type="EMBL" id="OV696696">
    <property type="protein sequence ID" value="CAH1240600.1"/>
    <property type="molecule type" value="Genomic_DNA"/>
</dbReference>
<dbReference type="Proteomes" id="UP000838412">
    <property type="component" value="Chromosome 11"/>
</dbReference>
<evidence type="ECO:0000313" key="2">
    <source>
        <dbReference type="Proteomes" id="UP000838412"/>
    </source>
</evidence>
<sequence length="105" mass="11597">MMKGQVELPLVKPNHGLPRGLNPVLGLPMSPPMSHQQAYGAPYYNTTVPSQTQSLLQTVHTWCIPRLHLHVSPTCGREVFGSLFQEQAPASTQHLSPRPDLDVHV</sequence>
<evidence type="ECO:0000313" key="1">
    <source>
        <dbReference type="EMBL" id="CAH1240600.1"/>
    </source>
</evidence>
<keyword evidence="2" id="KW-1185">Reference proteome</keyword>
<name>A0A8J9VTJ1_BRALA</name>
<proteinExistence type="predicted"/>
<protein>
    <submittedName>
        <fullName evidence="1">Hypp6055 protein</fullName>
    </submittedName>
</protein>